<dbReference type="SUPFAM" id="SSF51445">
    <property type="entry name" value="(Trans)glycosidases"/>
    <property type="match status" value="1"/>
</dbReference>
<dbReference type="InterPro" id="IPR006047">
    <property type="entry name" value="GH13_cat_dom"/>
</dbReference>
<dbReference type="InterPro" id="IPR013780">
    <property type="entry name" value="Glyco_hydro_b"/>
</dbReference>
<dbReference type="Pfam" id="PF22157">
    <property type="entry name" value="SupH-like_C"/>
    <property type="match status" value="1"/>
</dbReference>
<dbReference type="Proteomes" id="UP000266305">
    <property type="component" value="Unassembled WGS sequence"/>
</dbReference>
<dbReference type="GO" id="GO:0005975">
    <property type="term" value="P:carbohydrate metabolic process"/>
    <property type="evidence" value="ECO:0007669"/>
    <property type="project" value="InterPro"/>
</dbReference>
<dbReference type="Pfam" id="PF00128">
    <property type="entry name" value="Alpha-amylase"/>
    <property type="match status" value="2"/>
</dbReference>
<gene>
    <name evidence="2" type="ORF">D1114_19515</name>
</gene>
<dbReference type="CDD" id="cd11334">
    <property type="entry name" value="AmyAc_TreS"/>
    <property type="match status" value="1"/>
</dbReference>
<accession>A0AAX1UGX6</accession>
<dbReference type="InterPro" id="IPR045857">
    <property type="entry name" value="O16G_dom_2"/>
</dbReference>
<dbReference type="Gene3D" id="3.20.20.80">
    <property type="entry name" value="Glycosidases"/>
    <property type="match status" value="1"/>
</dbReference>
<evidence type="ECO:0000313" key="3">
    <source>
        <dbReference type="Proteomes" id="UP000266305"/>
    </source>
</evidence>
<evidence type="ECO:0000259" key="1">
    <source>
        <dbReference type="SMART" id="SM00642"/>
    </source>
</evidence>
<reference evidence="2 3" key="1">
    <citation type="submission" date="2018-08" db="EMBL/GenBank/DDBJ databases">
        <title>Draft genome sequence of Rhodobacter sphaeroides FY.</title>
        <authorList>
            <person name="Rayyan A."/>
            <person name="Meyer T.E."/>
            <person name="Kyndt J.A."/>
        </authorList>
    </citation>
    <scope>NUCLEOTIDE SEQUENCE [LARGE SCALE GENOMIC DNA]</scope>
    <source>
        <strain evidence="2 3">FY</strain>
    </source>
</reference>
<sequence length="548" mass="62628">MDISRTSDVWWKNAVFYCLDVETFQDSNGDGIGDFAGLTRRLDHLDRLGVSCIWLMPFYPSPNQDDGYDITDYYSVDPRLGTLGDFVEFLRAAHDRGMRVIADLVVNHTSREHPWFQASRDDPDSPYRDWYVWRDEKPEEDAASLVFPGEENSSWTWDAKAGKYYLHRFYSHQPDLNVENRAVRDEIQRIVGFWLQLGLSGFRVDAVPFLLEQMSTVDTGFAPHRWLRDLRAFINRRSGDAVLLGEVNLDYPDVRRFFGDEDGDELHMCLDFNLNQAMALALAREDAGPIVHGLRHMPELAPDDGWAHFLRNHDEWSLDKLTEAERQEVFASFGPDPSMQLFGRGLRRRMPTMLKGNPDRLRMAYALMASMPGSPVIFYGEEIGMAENLEIPGRLAVRAPMQWDAGPHGGFSNASTEALHRPMVSDPQWGPGKVNAIDQQDRPDTMFHFMEHLLRRRRECPEIAFGEHAVLPFPEPEIFAIRHDWEGRTLIALANLGAKPQKVTLTLPKASGLGRLRPILGEGKVSLRKDELTVELGGYGLRWVRFES</sequence>
<proteinExistence type="predicted"/>
<comment type="caution">
    <text evidence="2">The sequence shown here is derived from an EMBL/GenBank/DDBJ whole genome shotgun (WGS) entry which is preliminary data.</text>
</comment>
<protein>
    <submittedName>
        <fullName evidence="2">Trehalose synthase</fullName>
    </submittedName>
</protein>
<organism evidence="2 3">
    <name type="scientific">Cereibacter sphaeroides</name>
    <name type="common">Rhodobacter sphaeroides</name>
    <dbReference type="NCBI Taxonomy" id="1063"/>
    <lineage>
        <taxon>Bacteria</taxon>
        <taxon>Pseudomonadati</taxon>
        <taxon>Pseudomonadota</taxon>
        <taxon>Alphaproteobacteria</taxon>
        <taxon>Rhodobacterales</taxon>
        <taxon>Paracoccaceae</taxon>
        <taxon>Cereibacter</taxon>
    </lineage>
</organism>
<evidence type="ECO:0000313" key="2">
    <source>
        <dbReference type="EMBL" id="RHZ91634.1"/>
    </source>
</evidence>
<dbReference type="PANTHER" id="PTHR10357">
    <property type="entry name" value="ALPHA-AMYLASE FAMILY MEMBER"/>
    <property type="match status" value="1"/>
</dbReference>
<dbReference type="AlphaFoldDB" id="A0AAX1UGX6"/>
<dbReference type="SUPFAM" id="SSF51011">
    <property type="entry name" value="Glycosyl hydrolase domain"/>
    <property type="match status" value="1"/>
</dbReference>
<dbReference type="InterPro" id="IPR054049">
    <property type="entry name" value="SupH-like_C"/>
</dbReference>
<dbReference type="EMBL" id="QWGP01000031">
    <property type="protein sequence ID" value="RHZ91634.1"/>
    <property type="molecule type" value="Genomic_DNA"/>
</dbReference>
<dbReference type="Gene3D" id="3.90.400.10">
    <property type="entry name" value="Oligo-1,6-glucosidase, Domain 2"/>
    <property type="match status" value="1"/>
</dbReference>
<feature type="domain" description="Glycosyl hydrolase family 13 catalytic" evidence="1">
    <location>
        <begin position="18"/>
        <end position="398"/>
    </location>
</feature>
<dbReference type="InterPro" id="IPR017853">
    <property type="entry name" value="GH"/>
</dbReference>
<dbReference type="PANTHER" id="PTHR10357:SF219">
    <property type="entry name" value="MALTOSE ALPHA-D-GLUCOSYLTRANSFERASE"/>
    <property type="match status" value="1"/>
</dbReference>
<dbReference type="Gene3D" id="2.60.40.1180">
    <property type="entry name" value="Golgi alpha-mannosidase II"/>
    <property type="match status" value="1"/>
</dbReference>
<name>A0AAX1UGX6_CERSP</name>
<dbReference type="RefSeq" id="WP_119001147.1">
    <property type="nucleotide sequence ID" value="NZ_QWGP01000031.1"/>
</dbReference>
<dbReference type="SMART" id="SM00642">
    <property type="entry name" value="Aamy"/>
    <property type="match status" value="1"/>
</dbReference>